<evidence type="ECO:0000256" key="1">
    <source>
        <dbReference type="SAM" id="MobiDB-lite"/>
    </source>
</evidence>
<proteinExistence type="predicted"/>
<evidence type="ECO:0000313" key="3">
    <source>
        <dbReference type="Proteomes" id="UP000056450"/>
    </source>
</evidence>
<gene>
    <name evidence="2" type="ORF">WI41_22200</name>
</gene>
<name>A0AAP1C4A8_9BURK</name>
<dbReference type="EMBL" id="LOTQ01000030">
    <property type="protein sequence ID" value="KVA04787.1"/>
    <property type="molecule type" value="Genomic_DNA"/>
</dbReference>
<dbReference type="RefSeq" id="WP_059547191.1">
    <property type="nucleotide sequence ID" value="NZ_CBCPGW010000026.1"/>
</dbReference>
<feature type="region of interest" description="Disordered" evidence="1">
    <location>
        <begin position="56"/>
        <end position="75"/>
    </location>
</feature>
<dbReference type="Proteomes" id="UP000056450">
    <property type="component" value="Unassembled WGS sequence"/>
</dbReference>
<reference evidence="2 3" key="1">
    <citation type="submission" date="2015-11" db="EMBL/GenBank/DDBJ databases">
        <title>Expanding the genomic diversity of Burkholderia species for the development of highly accurate diagnostics.</title>
        <authorList>
            <person name="Sahl J."/>
            <person name="Keim P."/>
            <person name="Wagner D."/>
        </authorList>
    </citation>
    <scope>NUCLEOTIDE SEQUENCE [LARGE SCALE GENOMIC DNA]</scope>
    <source>
        <strain evidence="2 3">RF32-BP12</strain>
    </source>
</reference>
<evidence type="ECO:0000313" key="2">
    <source>
        <dbReference type="EMBL" id="KVA04787.1"/>
    </source>
</evidence>
<sequence>MSAAALYKATDKLQRVADVGMSRSAESTAGANPTFVIASAICSPTRWLDLDVGDRHGRHEQSDRHSVMGGATARW</sequence>
<protein>
    <submittedName>
        <fullName evidence="2">Uncharacterized protein</fullName>
    </submittedName>
</protein>
<dbReference type="AlphaFoldDB" id="A0AAP1C4A8"/>
<comment type="caution">
    <text evidence="2">The sequence shown here is derived from an EMBL/GenBank/DDBJ whole genome shotgun (WGS) entry which is preliminary data.</text>
</comment>
<feature type="compositionally biased region" description="Basic and acidic residues" evidence="1">
    <location>
        <begin position="56"/>
        <end position="66"/>
    </location>
</feature>
<accession>A0AAP1C4A8</accession>
<organism evidence="2 3">
    <name type="scientific">Burkholderia latens</name>
    <dbReference type="NCBI Taxonomy" id="488446"/>
    <lineage>
        <taxon>Bacteria</taxon>
        <taxon>Pseudomonadati</taxon>
        <taxon>Pseudomonadota</taxon>
        <taxon>Betaproteobacteria</taxon>
        <taxon>Burkholderiales</taxon>
        <taxon>Burkholderiaceae</taxon>
        <taxon>Burkholderia</taxon>
        <taxon>Burkholderia cepacia complex</taxon>
    </lineage>
</organism>